<dbReference type="InParanoid" id="A0A165I638"/>
<dbReference type="PANTHER" id="PTHR43591:SF24">
    <property type="entry name" value="2-METHOXY-6-POLYPRENYL-1,4-BENZOQUINOL METHYLASE, MITOCHONDRIAL"/>
    <property type="match status" value="1"/>
</dbReference>
<dbReference type="Proteomes" id="UP000076842">
    <property type="component" value="Unassembled WGS sequence"/>
</dbReference>
<evidence type="ECO:0000313" key="1">
    <source>
        <dbReference type="EMBL" id="KZT60178.1"/>
    </source>
</evidence>
<name>A0A165I638_9BASI</name>
<dbReference type="Pfam" id="PF13489">
    <property type="entry name" value="Methyltransf_23"/>
    <property type="match status" value="1"/>
</dbReference>
<dbReference type="AlphaFoldDB" id="A0A165I638"/>
<keyword evidence="1" id="KW-0808">Transferase</keyword>
<dbReference type="SUPFAM" id="SSF53335">
    <property type="entry name" value="S-adenosyl-L-methionine-dependent methyltransferases"/>
    <property type="match status" value="1"/>
</dbReference>
<keyword evidence="2" id="KW-1185">Reference proteome</keyword>
<gene>
    <name evidence="1" type="ORF">CALCODRAFT_492767</name>
</gene>
<dbReference type="PANTHER" id="PTHR43591">
    <property type="entry name" value="METHYLTRANSFERASE"/>
    <property type="match status" value="1"/>
</dbReference>
<reference evidence="1 2" key="1">
    <citation type="journal article" date="2016" name="Mol. Biol. Evol.">
        <title>Comparative Genomics of Early-Diverging Mushroom-Forming Fungi Provides Insights into the Origins of Lignocellulose Decay Capabilities.</title>
        <authorList>
            <person name="Nagy L.G."/>
            <person name="Riley R."/>
            <person name="Tritt A."/>
            <person name="Adam C."/>
            <person name="Daum C."/>
            <person name="Floudas D."/>
            <person name="Sun H."/>
            <person name="Yadav J.S."/>
            <person name="Pangilinan J."/>
            <person name="Larsson K.H."/>
            <person name="Matsuura K."/>
            <person name="Barry K."/>
            <person name="Labutti K."/>
            <person name="Kuo R."/>
            <person name="Ohm R.A."/>
            <person name="Bhattacharya S.S."/>
            <person name="Shirouzu T."/>
            <person name="Yoshinaga Y."/>
            <person name="Martin F.M."/>
            <person name="Grigoriev I.V."/>
            <person name="Hibbett D.S."/>
        </authorList>
    </citation>
    <scope>NUCLEOTIDE SEQUENCE [LARGE SCALE GENOMIC DNA]</scope>
    <source>
        <strain evidence="1 2">HHB12733</strain>
    </source>
</reference>
<dbReference type="GO" id="GO:0008168">
    <property type="term" value="F:methyltransferase activity"/>
    <property type="evidence" value="ECO:0007669"/>
    <property type="project" value="UniProtKB-KW"/>
</dbReference>
<accession>A0A165I638</accession>
<keyword evidence="1" id="KW-0489">Methyltransferase</keyword>
<dbReference type="InterPro" id="IPR029063">
    <property type="entry name" value="SAM-dependent_MTases_sf"/>
</dbReference>
<dbReference type="GO" id="GO:0032259">
    <property type="term" value="P:methylation"/>
    <property type="evidence" value="ECO:0007669"/>
    <property type="project" value="UniProtKB-KW"/>
</dbReference>
<dbReference type="EMBL" id="KV423933">
    <property type="protein sequence ID" value="KZT60178.1"/>
    <property type="molecule type" value="Genomic_DNA"/>
</dbReference>
<evidence type="ECO:0000313" key="2">
    <source>
        <dbReference type="Proteomes" id="UP000076842"/>
    </source>
</evidence>
<dbReference type="CDD" id="cd02440">
    <property type="entry name" value="AdoMet_MTases"/>
    <property type="match status" value="1"/>
</dbReference>
<organism evidence="1 2">
    <name type="scientific">Calocera cornea HHB12733</name>
    <dbReference type="NCBI Taxonomy" id="1353952"/>
    <lineage>
        <taxon>Eukaryota</taxon>
        <taxon>Fungi</taxon>
        <taxon>Dikarya</taxon>
        <taxon>Basidiomycota</taxon>
        <taxon>Agaricomycotina</taxon>
        <taxon>Dacrymycetes</taxon>
        <taxon>Dacrymycetales</taxon>
        <taxon>Dacrymycetaceae</taxon>
        <taxon>Calocera</taxon>
    </lineage>
</organism>
<dbReference type="Gene3D" id="3.40.50.150">
    <property type="entry name" value="Vaccinia Virus protein VP39"/>
    <property type="match status" value="1"/>
</dbReference>
<dbReference type="OrthoDB" id="184880at2759"/>
<protein>
    <submittedName>
        <fullName evidence="1">S-adenosyl-L-methionine-dependent methyltransferase</fullName>
    </submittedName>
</protein>
<proteinExistence type="predicted"/>
<sequence>MAALLQFKATSGKKRYYSAETYLLPSDEEEHVRLDIQHRLLTSHTPMLLPSGLTLNHGDAVLDAGTGTGIWANAVAKMVPSSVTVYGIDIESRLFPPVLPNTKFLACSTLDLPSEWTSKFVYVHQRLMVLAFTHDAWKKCISDFFRILKPGGWVRLEEYDGVRVFDGYREPSPLYRRFLQGLSVLGEKRGIASDNLLKITGLMKDAGFEDVQFTKSMVLLCGEDALAAGMSAWRGLKARFLSVGGLGLGAAAEEFDTFMDEMEEELRGSLTELMFVTWTAQKPV</sequence>